<evidence type="ECO:0000313" key="2">
    <source>
        <dbReference type="Proteomes" id="UP000287853"/>
    </source>
</evidence>
<reference evidence="1 2" key="1">
    <citation type="submission" date="2017-01" db="EMBL/GenBank/DDBJ databases">
        <title>The cable genome- insights into the physiology and evolution of filamentous bacteria capable of sulfide oxidation via long distance electron transfer.</title>
        <authorList>
            <person name="Schreiber L."/>
            <person name="Bjerg J.T."/>
            <person name="Boggild A."/>
            <person name="Van De Vossenberg J."/>
            <person name="Meysman F."/>
            <person name="Nielsen L.P."/>
            <person name="Schramm A."/>
            <person name="Kjeldsen K.U."/>
        </authorList>
    </citation>
    <scope>NUCLEOTIDE SEQUENCE [LARGE SCALE GENOMIC DNA]</scope>
    <source>
        <strain evidence="1">MCF</strain>
    </source>
</reference>
<organism evidence="1 2">
    <name type="scientific">Candidatus Electrothrix aarhusensis</name>
    <dbReference type="NCBI Taxonomy" id="1859131"/>
    <lineage>
        <taxon>Bacteria</taxon>
        <taxon>Pseudomonadati</taxon>
        <taxon>Thermodesulfobacteriota</taxon>
        <taxon>Desulfobulbia</taxon>
        <taxon>Desulfobulbales</taxon>
        <taxon>Desulfobulbaceae</taxon>
        <taxon>Candidatus Electrothrix</taxon>
    </lineage>
</organism>
<dbReference type="Proteomes" id="UP000287853">
    <property type="component" value="Unassembled WGS sequence"/>
</dbReference>
<dbReference type="AlphaFoldDB" id="A0A444J3Y6"/>
<proteinExistence type="predicted"/>
<evidence type="ECO:0000313" key="1">
    <source>
        <dbReference type="EMBL" id="RWX47782.1"/>
    </source>
</evidence>
<dbReference type="EMBL" id="MTKO01000025">
    <property type="protein sequence ID" value="RWX47782.1"/>
    <property type="molecule type" value="Genomic_DNA"/>
</dbReference>
<sequence>MKTFPKCRCGSQEYVSMFFLGTISHLYVNMKKTTQNTYCRKKMAKRIPCGGPTVDIDSVRRISGVYIQRFPLENTISSQQSGVTCIFENAAVADSCRNITLFTSNFRMFFIGGYMQRQFRGISDGCSDKT</sequence>
<gene>
    <name evidence="1" type="ORF">H206_05638</name>
</gene>
<keyword evidence="2" id="KW-1185">Reference proteome</keyword>
<name>A0A444J3Y6_9BACT</name>
<accession>A0A444J3Y6</accession>
<comment type="caution">
    <text evidence="1">The sequence shown here is derived from an EMBL/GenBank/DDBJ whole genome shotgun (WGS) entry which is preliminary data.</text>
</comment>
<protein>
    <submittedName>
        <fullName evidence="1">Uncharacterized protein</fullName>
    </submittedName>
</protein>